<comment type="caution">
    <text evidence="3">The sequence shown here is derived from an EMBL/GenBank/DDBJ whole genome shotgun (WGS) entry which is preliminary data.</text>
</comment>
<keyword evidence="2" id="KW-1133">Transmembrane helix</keyword>
<evidence type="ECO:0000256" key="2">
    <source>
        <dbReference type="SAM" id="Phobius"/>
    </source>
</evidence>
<feature type="region of interest" description="Disordered" evidence="1">
    <location>
        <begin position="247"/>
        <end position="312"/>
    </location>
</feature>
<proteinExistence type="predicted"/>
<evidence type="ECO:0000313" key="3">
    <source>
        <dbReference type="EMBL" id="MDT0459178.1"/>
    </source>
</evidence>
<evidence type="ECO:0000256" key="1">
    <source>
        <dbReference type="SAM" id="MobiDB-lite"/>
    </source>
</evidence>
<feature type="transmembrane region" description="Helical" evidence="2">
    <location>
        <begin position="130"/>
        <end position="151"/>
    </location>
</feature>
<feature type="transmembrane region" description="Helical" evidence="2">
    <location>
        <begin position="89"/>
        <end position="110"/>
    </location>
</feature>
<organism evidence="3 4">
    <name type="scientific">Streptomyces mooreae</name>
    <dbReference type="NCBI Taxonomy" id="3075523"/>
    <lineage>
        <taxon>Bacteria</taxon>
        <taxon>Bacillati</taxon>
        <taxon>Actinomycetota</taxon>
        <taxon>Actinomycetes</taxon>
        <taxon>Kitasatosporales</taxon>
        <taxon>Streptomycetaceae</taxon>
        <taxon>Streptomyces</taxon>
    </lineage>
</organism>
<keyword evidence="4" id="KW-1185">Reference proteome</keyword>
<name>A0ABU2TE12_9ACTN</name>
<keyword evidence="2" id="KW-0812">Transmembrane</keyword>
<accession>A0ABU2TE12</accession>
<dbReference type="InterPro" id="IPR021235">
    <property type="entry name" value="DUF2637"/>
</dbReference>
<dbReference type="Proteomes" id="UP001180551">
    <property type="component" value="Unassembled WGS sequence"/>
</dbReference>
<feature type="compositionally biased region" description="Pro residues" evidence="1">
    <location>
        <begin position="184"/>
        <end position="193"/>
    </location>
</feature>
<dbReference type="RefSeq" id="WP_311626228.1">
    <property type="nucleotide sequence ID" value="NZ_JAVRFE010000040.1"/>
</dbReference>
<feature type="compositionally biased region" description="Basic and acidic residues" evidence="1">
    <location>
        <begin position="159"/>
        <end position="177"/>
    </location>
</feature>
<keyword evidence="2" id="KW-0472">Membrane</keyword>
<dbReference type="Pfam" id="PF10935">
    <property type="entry name" value="DUF2637"/>
    <property type="match status" value="1"/>
</dbReference>
<protein>
    <submittedName>
        <fullName evidence="3">DUF2637 domain-containing protein</fullName>
    </submittedName>
</protein>
<dbReference type="EMBL" id="JAVRFE010000040">
    <property type="protein sequence ID" value="MDT0459178.1"/>
    <property type="molecule type" value="Genomic_DNA"/>
</dbReference>
<feature type="transmembrane region" description="Helical" evidence="2">
    <location>
        <begin position="61"/>
        <end position="80"/>
    </location>
</feature>
<feature type="transmembrane region" description="Helical" evidence="2">
    <location>
        <begin position="29"/>
        <end position="49"/>
    </location>
</feature>
<evidence type="ECO:0000313" key="4">
    <source>
        <dbReference type="Proteomes" id="UP001180551"/>
    </source>
</evidence>
<feature type="region of interest" description="Disordered" evidence="1">
    <location>
        <begin position="159"/>
        <end position="215"/>
    </location>
</feature>
<sequence length="376" mass="39046">MPRAHVTSAAAEPQGAYSLPGMTAWDRSAIILLGAAGFAFSYDALRHIALAIHAQEDLSRLFPVFIDGFIAYGVRAIVLLRHQRFGARLYAWFLFLAATGASLGANALHAVTLNGGPKAGRSALHLSDPVVGVLSTLAPLALAGSVHLYILMARNSERAVRDRADGGPGPVRRDLPARYDVSPTAPPLPPPAPAETGGSRVGTAGPSAPQGSGRTLVDLRKHGAGQASGAHAAPAEPLVPAPSAEVADGVGEAADRPDGQPTPGVDPESAASYSTAAFPSVPESVRTPADGERTPVPDDGEPTPDRMAEDPWLDELLPIARDASRRAGRISRDAVKEAIRAHQPISNDRLGVLLAQLREEADAVAEEPVGASSALW</sequence>
<reference evidence="3" key="1">
    <citation type="submission" date="2024-05" db="EMBL/GenBank/DDBJ databases">
        <title>30 novel species of actinomycetes from the DSMZ collection.</title>
        <authorList>
            <person name="Nouioui I."/>
        </authorList>
    </citation>
    <scope>NUCLEOTIDE SEQUENCE</scope>
    <source>
        <strain evidence="3">DSM 41527</strain>
    </source>
</reference>
<gene>
    <name evidence="3" type="ORF">RM550_26255</name>
</gene>